<dbReference type="Pfam" id="PF13173">
    <property type="entry name" value="AAA_14"/>
    <property type="match status" value="1"/>
</dbReference>
<evidence type="ECO:0000259" key="1">
    <source>
        <dbReference type="SMART" id="SM00382"/>
    </source>
</evidence>
<accession>A0A0G0BW85</accession>
<dbReference type="PANTHER" id="PTHR43566:SF1">
    <property type="entry name" value="AAA+ ATPASE DOMAIN-CONTAINING PROTEIN"/>
    <property type="match status" value="1"/>
</dbReference>
<dbReference type="Pfam" id="PF13635">
    <property type="entry name" value="DUF4143"/>
    <property type="match status" value="1"/>
</dbReference>
<dbReference type="SUPFAM" id="SSF52980">
    <property type="entry name" value="Restriction endonuclease-like"/>
    <property type="match status" value="1"/>
</dbReference>
<dbReference type="SUPFAM" id="SSF52540">
    <property type="entry name" value="P-loop containing nucleoside triphosphate hydrolases"/>
    <property type="match status" value="1"/>
</dbReference>
<protein>
    <recommendedName>
        <fullName evidence="1">AAA+ ATPase domain-containing protein</fullName>
    </recommendedName>
</protein>
<dbReference type="Gene3D" id="3.40.50.300">
    <property type="entry name" value="P-loop containing nucleotide triphosphate hydrolases"/>
    <property type="match status" value="1"/>
</dbReference>
<dbReference type="InterPro" id="IPR041682">
    <property type="entry name" value="AAA_14"/>
</dbReference>
<evidence type="ECO:0000313" key="2">
    <source>
        <dbReference type="EMBL" id="KKP35382.1"/>
    </source>
</evidence>
<dbReference type="PANTHER" id="PTHR43566">
    <property type="entry name" value="CONSERVED PROTEIN"/>
    <property type="match status" value="1"/>
</dbReference>
<dbReference type="SMART" id="SM00382">
    <property type="entry name" value="AAA"/>
    <property type="match status" value="1"/>
</dbReference>
<evidence type="ECO:0000313" key="3">
    <source>
        <dbReference type="Proteomes" id="UP000034349"/>
    </source>
</evidence>
<feature type="domain" description="AAA+ ATPase" evidence="1">
    <location>
        <begin position="24"/>
        <end position="143"/>
    </location>
</feature>
<comment type="caution">
    <text evidence="2">The sequence shown here is derived from an EMBL/GenBank/DDBJ whole genome shotgun (WGS) entry which is preliminary data.</text>
</comment>
<dbReference type="InterPro" id="IPR011335">
    <property type="entry name" value="Restrct_endonuc-II-like"/>
</dbReference>
<dbReference type="InterPro" id="IPR027417">
    <property type="entry name" value="P-loop_NTPase"/>
</dbReference>
<dbReference type="EMBL" id="LBOK01000029">
    <property type="protein sequence ID" value="KKP35382.1"/>
    <property type="molecule type" value="Genomic_DNA"/>
</dbReference>
<proteinExistence type="predicted"/>
<reference evidence="2 3" key="1">
    <citation type="journal article" date="2015" name="Nature">
        <title>rRNA introns, odd ribosomes, and small enigmatic genomes across a large radiation of phyla.</title>
        <authorList>
            <person name="Brown C.T."/>
            <person name="Hug L.A."/>
            <person name="Thomas B.C."/>
            <person name="Sharon I."/>
            <person name="Castelle C.J."/>
            <person name="Singh A."/>
            <person name="Wilkins M.J."/>
            <person name="Williams K.H."/>
            <person name="Banfield J.F."/>
        </authorList>
    </citation>
    <scope>NUCLEOTIDE SEQUENCE [LARGE SCALE GENOMIC DNA]</scope>
</reference>
<dbReference type="Proteomes" id="UP000034349">
    <property type="component" value="Unassembled WGS sequence"/>
</dbReference>
<name>A0A0G0BW85_9BACT</name>
<dbReference type="InterPro" id="IPR025420">
    <property type="entry name" value="DUF4143"/>
</dbReference>
<gene>
    <name evidence="2" type="ORF">UR23_C0029G0002</name>
</gene>
<sequence>MSNNSNVNIVEREVFNHILPWIKEKEIIAINGPRQTGKTTLINKIKENLPADSVVYISFENNQSLSSFITSPKEFVLAYLQNKNKVYFLFDEFQYVKNGGKILKELFDSFPQAKFIITGSASLAIREIASALVGRIIYINLYPFSFGESLLLQEKPLYNYWKKNNNFFKNYLRTGFIDYLPKLIFSDELKKSFESYLTFGGYPRVNTINTSLKQETLNNLIETYVEKDIIKYLKVGDFMEFQNFVKSLSAINGGMLNYSSISKELGIPYRQIKQYLSQLENTFILKLINTYATNKTTEIKKTPKSYFLDTGLRNSLINDFRAIDSRQDKGNLVESFVFQQLYFRRKLDNNFRYEIKYWRTKQGAEVDFVIEFQNELIPIEVKYQESPDTNITRSFQNFLNKYKQRKAVVITKNLLTIKKYQDIWVLYFPVYLL</sequence>
<dbReference type="InterPro" id="IPR003593">
    <property type="entry name" value="AAA+_ATPase"/>
</dbReference>
<organism evidence="2 3">
    <name type="scientific">Candidatus Roizmanbacteria bacterium GW2011_GWA2_32_13</name>
    <dbReference type="NCBI Taxonomy" id="1618475"/>
    <lineage>
        <taxon>Bacteria</taxon>
        <taxon>Candidatus Roizmaniibacteriota</taxon>
    </lineage>
</organism>
<dbReference type="AlphaFoldDB" id="A0A0G0BW85"/>